<dbReference type="OrthoDB" id="205088at2157"/>
<dbReference type="Gene3D" id="3.40.50.12780">
    <property type="entry name" value="N-terminal domain of ligase-like"/>
    <property type="match status" value="1"/>
</dbReference>
<evidence type="ECO:0000313" key="1">
    <source>
        <dbReference type="EMBL" id="SFS03134.1"/>
    </source>
</evidence>
<dbReference type="AlphaFoldDB" id="A0A1I6LI80"/>
<dbReference type="SUPFAM" id="SSF56801">
    <property type="entry name" value="Acetyl-CoA synthetase-like"/>
    <property type="match status" value="1"/>
</dbReference>
<keyword evidence="2" id="KW-1185">Reference proteome</keyword>
<sequence>MQTIVDLVAEGREREGALFEPAERATPFSYRDFCTNAWKVGNLLRHYGVREGARVAIVAGPKAPTAGDEPGWIRESPDAFQAFLGAALDGAVVDVDPPGAVDSKVLIAPSDWMDDYQAGPGTKPIAYGGPPEDPRIAHLEREAWSENPLQPPGEFGPENAVLAADRTYTHGDLLAASHRVVSEFDLTAEDRVALRAPVTQPGAIVAGLLAPMRAGATVLLGEGETGTVAVAADDEEVPEERVISPDDAAP</sequence>
<organism evidence="1 2">
    <name type="scientific">Halomicrobium zhouii</name>
    <dbReference type="NCBI Taxonomy" id="767519"/>
    <lineage>
        <taxon>Archaea</taxon>
        <taxon>Methanobacteriati</taxon>
        <taxon>Methanobacteriota</taxon>
        <taxon>Stenosarchaea group</taxon>
        <taxon>Halobacteria</taxon>
        <taxon>Halobacteriales</taxon>
        <taxon>Haloarculaceae</taxon>
        <taxon>Halomicrobium</taxon>
    </lineage>
</organism>
<proteinExistence type="predicted"/>
<evidence type="ECO:0008006" key="3">
    <source>
        <dbReference type="Google" id="ProtNLM"/>
    </source>
</evidence>
<name>A0A1I6LI80_9EURY</name>
<dbReference type="Proteomes" id="UP000199062">
    <property type="component" value="Unassembled WGS sequence"/>
</dbReference>
<gene>
    <name evidence="1" type="ORF">SAMN05216559_2741</name>
</gene>
<dbReference type="EMBL" id="FOZK01000002">
    <property type="protein sequence ID" value="SFS03134.1"/>
    <property type="molecule type" value="Genomic_DNA"/>
</dbReference>
<evidence type="ECO:0000313" key="2">
    <source>
        <dbReference type="Proteomes" id="UP000199062"/>
    </source>
</evidence>
<protein>
    <recommendedName>
        <fullName evidence="3">AMP-binding enzyme</fullName>
    </recommendedName>
</protein>
<dbReference type="RefSeq" id="WP_089817053.1">
    <property type="nucleotide sequence ID" value="NZ_FOZK01000002.1"/>
</dbReference>
<accession>A0A1I6LI80</accession>
<reference evidence="1 2" key="1">
    <citation type="submission" date="2016-10" db="EMBL/GenBank/DDBJ databases">
        <authorList>
            <person name="de Groot N.N."/>
        </authorList>
    </citation>
    <scope>NUCLEOTIDE SEQUENCE [LARGE SCALE GENOMIC DNA]</scope>
    <source>
        <strain evidence="1 2">CGMCC 1.10457</strain>
    </source>
</reference>
<dbReference type="InterPro" id="IPR042099">
    <property type="entry name" value="ANL_N_sf"/>
</dbReference>